<dbReference type="Gene3D" id="1.10.3720.10">
    <property type="entry name" value="MetI-like"/>
    <property type="match status" value="1"/>
</dbReference>
<dbReference type="Pfam" id="PF00528">
    <property type="entry name" value="BPD_transp_1"/>
    <property type="match status" value="1"/>
</dbReference>
<evidence type="ECO:0000259" key="8">
    <source>
        <dbReference type="PROSITE" id="PS50928"/>
    </source>
</evidence>
<dbReference type="SUPFAM" id="SSF161098">
    <property type="entry name" value="MetI-like"/>
    <property type="match status" value="1"/>
</dbReference>
<protein>
    <submittedName>
        <fullName evidence="9">Sugar ABC transporter permease</fullName>
    </submittedName>
</protein>
<evidence type="ECO:0000256" key="3">
    <source>
        <dbReference type="ARBA" id="ARBA00022475"/>
    </source>
</evidence>
<dbReference type="GO" id="GO:0005886">
    <property type="term" value="C:plasma membrane"/>
    <property type="evidence" value="ECO:0007669"/>
    <property type="project" value="UniProtKB-SubCell"/>
</dbReference>
<organism evidence="9 10">
    <name type="scientific">Jiangella asiatica</name>
    <dbReference type="NCBI Taxonomy" id="2530372"/>
    <lineage>
        <taxon>Bacteria</taxon>
        <taxon>Bacillati</taxon>
        <taxon>Actinomycetota</taxon>
        <taxon>Actinomycetes</taxon>
        <taxon>Jiangellales</taxon>
        <taxon>Jiangellaceae</taxon>
        <taxon>Jiangella</taxon>
    </lineage>
</organism>
<comment type="similarity">
    <text evidence="7">Belongs to the binding-protein-dependent transport system permease family.</text>
</comment>
<reference evidence="9 10" key="1">
    <citation type="submission" date="2019-03" db="EMBL/GenBank/DDBJ databases">
        <title>Draft genome sequences of novel Actinobacteria.</title>
        <authorList>
            <person name="Sahin N."/>
            <person name="Ay H."/>
            <person name="Saygin H."/>
        </authorList>
    </citation>
    <scope>NUCLEOTIDE SEQUENCE [LARGE SCALE GENOMIC DNA]</scope>
    <source>
        <strain evidence="9 10">5K138</strain>
    </source>
</reference>
<feature type="domain" description="ABC transmembrane type-1" evidence="8">
    <location>
        <begin position="83"/>
        <end position="294"/>
    </location>
</feature>
<dbReference type="InterPro" id="IPR051393">
    <property type="entry name" value="ABC_transporter_permease"/>
</dbReference>
<keyword evidence="5 7" id="KW-1133">Transmembrane helix</keyword>
<dbReference type="Proteomes" id="UP000294739">
    <property type="component" value="Unassembled WGS sequence"/>
</dbReference>
<dbReference type="OrthoDB" id="4319190at2"/>
<dbReference type="GO" id="GO:0055085">
    <property type="term" value="P:transmembrane transport"/>
    <property type="evidence" value="ECO:0007669"/>
    <property type="project" value="InterPro"/>
</dbReference>
<evidence type="ECO:0000256" key="4">
    <source>
        <dbReference type="ARBA" id="ARBA00022692"/>
    </source>
</evidence>
<evidence type="ECO:0000256" key="1">
    <source>
        <dbReference type="ARBA" id="ARBA00004651"/>
    </source>
</evidence>
<dbReference type="PROSITE" id="PS50928">
    <property type="entry name" value="ABC_TM1"/>
    <property type="match status" value="1"/>
</dbReference>
<dbReference type="EMBL" id="SMKZ01000038">
    <property type="protein sequence ID" value="TDE02022.1"/>
    <property type="molecule type" value="Genomic_DNA"/>
</dbReference>
<dbReference type="InterPro" id="IPR000515">
    <property type="entry name" value="MetI-like"/>
</dbReference>
<evidence type="ECO:0000256" key="2">
    <source>
        <dbReference type="ARBA" id="ARBA00022448"/>
    </source>
</evidence>
<proteinExistence type="inferred from homology"/>
<evidence type="ECO:0000256" key="6">
    <source>
        <dbReference type="ARBA" id="ARBA00023136"/>
    </source>
</evidence>
<feature type="transmembrane region" description="Helical" evidence="7">
    <location>
        <begin position="120"/>
        <end position="140"/>
    </location>
</feature>
<dbReference type="InterPro" id="IPR035906">
    <property type="entry name" value="MetI-like_sf"/>
</dbReference>
<dbReference type="PANTHER" id="PTHR30193:SF37">
    <property type="entry name" value="INNER MEMBRANE ABC TRANSPORTER PERMEASE PROTEIN YCJO"/>
    <property type="match status" value="1"/>
</dbReference>
<keyword evidence="2 7" id="KW-0813">Transport</keyword>
<keyword evidence="4 7" id="KW-0812">Transmembrane</keyword>
<feature type="transmembrane region" description="Helical" evidence="7">
    <location>
        <begin position="21"/>
        <end position="46"/>
    </location>
</feature>
<name>A0A4R5CNM4_9ACTN</name>
<evidence type="ECO:0000313" key="10">
    <source>
        <dbReference type="Proteomes" id="UP000294739"/>
    </source>
</evidence>
<sequence length="302" mass="33278">MSARRGRPRGTPLQRRQARTAWLLAVPFLLLFAAFTAGPVFASLFMSFTDMRSTDLRTPLNVELAGLDNYTQLFSDPLFRKVAVNTAIFVVVGVPLTMVLALAAAVGLNGIQRLRGFFRLGYYLPVVTSIVAVAVVWRFLLQPDTGPINQLLGVVGIDGPDWLGSTSLALPSLIVMAAWRNLGTLMVIFLAGLQTVPREMLEAAEVDGAGRWQRFRYVTLPLLRPTLLFGAVITGIGYLQFFEEPYVMTRGGPLNSTRSVSFYIYDHFGFGNYGYAAAASYVLFVAIVVLTALQFRLLRPKT</sequence>
<feature type="transmembrane region" description="Helical" evidence="7">
    <location>
        <begin position="273"/>
        <end position="293"/>
    </location>
</feature>
<dbReference type="InParanoid" id="A0A4R5CNM4"/>
<comment type="caution">
    <text evidence="9">The sequence shown here is derived from an EMBL/GenBank/DDBJ whole genome shotgun (WGS) entry which is preliminary data.</text>
</comment>
<evidence type="ECO:0000313" key="9">
    <source>
        <dbReference type="EMBL" id="TDE02022.1"/>
    </source>
</evidence>
<dbReference type="PANTHER" id="PTHR30193">
    <property type="entry name" value="ABC TRANSPORTER PERMEASE PROTEIN"/>
    <property type="match status" value="1"/>
</dbReference>
<feature type="transmembrane region" description="Helical" evidence="7">
    <location>
        <begin position="222"/>
        <end position="241"/>
    </location>
</feature>
<keyword evidence="3" id="KW-1003">Cell membrane</keyword>
<evidence type="ECO:0000256" key="5">
    <source>
        <dbReference type="ARBA" id="ARBA00022989"/>
    </source>
</evidence>
<keyword evidence="6 7" id="KW-0472">Membrane</keyword>
<keyword evidence="10" id="KW-1185">Reference proteome</keyword>
<evidence type="ECO:0000256" key="7">
    <source>
        <dbReference type="RuleBase" id="RU363032"/>
    </source>
</evidence>
<feature type="transmembrane region" description="Helical" evidence="7">
    <location>
        <begin position="168"/>
        <end position="191"/>
    </location>
</feature>
<comment type="subcellular location">
    <subcellularLocation>
        <location evidence="1 7">Cell membrane</location>
        <topology evidence="1 7">Multi-pass membrane protein</topology>
    </subcellularLocation>
</comment>
<dbReference type="AlphaFoldDB" id="A0A4R5CNM4"/>
<dbReference type="CDD" id="cd06261">
    <property type="entry name" value="TM_PBP2"/>
    <property type="match status" value="1"/>
</dbReference>
<accession>A0A4R5CNM4</accession>
<feature type="transmembrane region" description="Helical" evidence="7">
    <location>
        <begin position="82"/>
        <end position="108"/>
    </location>
</feature>
<gene>
    <name evidence="9" type="ORF">E1269_22450</name>
</gene>